<sequence length="197" mass="22474">MPKKQSIKLAVKQFLDDLNETDEFLKEIGMNQLSKSTTSRAYEWALIEVYRSFEKLMLNVLVAHLNENPQHFSTTTGTTFPRHMKTEVCQHLVTNGGYFDFKGREGLLKEVKRVVPAEHWLYKELKKQTYSESLSNLVALRNYAAHGSEQSKQAVKKALGHLKLGSAGSWAKVSGRFEKLTANLRALAEEIEKQARF</sequence>
<proteinExistence type="predicted"/>
<comment type="caution">
    <text evidence="1">The sequence shown here is derived from an EMBL/GenBank/DDBJ whole genome shotgun (WGS) entry which is preliminary data.</text>
</comment>
<name>A0A124E4V2_MYCFO</name>
<dbReference type="AlphaFoldDB" id="A0A124E4V2"/>
<reference evidence="1 2" key="1">
    <citation type="journal article" date="2016" name="Genome Announc.">
        <title>Draft Genome Sequences of Five Rapidly Growing Mycobacterium Species, M. thermoresistibile, M. fortuitum subsp. acetamidolyticum, M. canariasense, M. brisbanense, and M. novocastrense.</title>
        <authorList>
            <person name="Katahira K."/>
            <person name="Ogura Y."/>
            <person name="Gotoh Y."/>
            <person name="Hayashi T."/>
        </authorList>
    </citation>
    <scope>NUCLEOTIDE SEQUENCE [LARGE SCALE GENOMIC DNA]</scope>
    <source>
        <strain evidence="1 2">JCM6368</strain>
    </source>
</reference>
<dbReference type="Proteomes" id="UP000069705">
    <property type="component" value="Unassembled WGS sequence"/>
</dbReference>
<evidence type="ECO:0000313" key="1">
    <source>
        <dbReference type="EMBL" id="GAT04254.1"/>
    </source>
</evidence>
<accession>A0A124E4V2</accession>
<evidence type="ECO:0000313" key="2">
    <source>
        <dbReference type="Proteomes" id="UP000069705"/>
    </source>
</evidence>
<dbReference type="EMBL" id="BCSZ01000043">
    <property type="protein sequence ID" value="GAT04254.1"/>
    <property type="molecule type" value="Genomic_DNA"/>
</dbReference>
<dbReference type="RefSeq" id="WP_072278985.1">
    <property type="nucleotide sequence ID" value="NZ_BCSZ01000043.1"/>
</dbReference>
<organism evidence="1 2">
    <name type="scientific">Mycolicibacterium fortuitum subsp. acetamidolyticum</name>
    <dbReference type="NCBI Taxonomy" id="144550"/>
    <lineage>
        <taxon>Bacteria</taxon>
        <taxon>Bacillati</taxon>
        <taxon>Actinomycetota</taxon>
        <taxon>Actinomycetes</taxon>
        <taxon>Mycobacteriales</taxon>
        <taxon>Mycobacteriaceae</taxon>
        <taxon>Mycolicibacterium</taxon>
    </lineage>
</organism>
<reference evidence="2" key="2">
    <citation type="submission" date="2016-02" db="EMBL/GenBank/DDBJ databases">
        <title>Draft genome sequence of five rapidly growing Mycobacterium species.</title>
        <authorList>
            <person name="Katahira K."/>
            <person name="Gotou Y."/>
            <person name="Iida K."/>
            <person name="Ogura Y."/>
            <person name="Hayashi T."/>
        </authorList>
    </citation>
    <scope>NUCLEOTIDE SEQUENCE [LARGE SCALE GENOMIC DNA]</scope>
    <source>
        <strain evidence="2">JCM6368</strain>
    </source>
</reference>
<protein>
    <submittedName>
        <fullName evidence="1">Alkylated DNA repair protein</fullName>
    </submittedName>
</protein>
<gene>
    <name evidence="1" type="ORF">RMCFA_4365</name>
</gene>